<feature type="signal peptide" evidence="7">
    <location>
        <begin position="1"/>
        <end position="21"/>
    </location>
</feature>
<evidence type="ECO:0000256" key="4">
    <source>
        <dbReference type="ARBA" id="ARBA00023277"/>
    </source>
</evidence>
<dbReference type="RefSeq" id="WP_345269037.1">
    <property type="nucleotide sequence ID" value="NZ_BAABHB010000006.1"/>
</dbReference>
<keyword evidence="9" id="KW-1185">Reference proteome</keyword>
<protein>
    <submittedName>
        <fullName evidence="8">Glycoside hydrolase family 43 protein</fullName>
    </submittedName>
</protein>
<keyword evidence="3 6" id="KW-0378">Hydrolase</keyword>
<evidence type="ECO:0000256" key="5">
    <source>
        <dbReference type="ARBA" id="ARBA00023295"/>
    </source>
</evidence>
<comment type="caution">
    <text evidence="8">The sequence shown here is derived from an EMBL/GenBank/DDBJ whole genome shotgun (WGS) entry which is preliminary data.</text>
</comment>
<comment type="similarity">
    <text evidence="1 6">Belongs to the glycosyl hydrolase 43 family.</text>
</comment>
<dbReference type="EMBL" id="BAABHB010000006">
    <property type="protein sequence ID" value="GAA4409912.1"/>
    <property type="molecule type" value="Genomic_DNA"/>
</dbReference>
<keyword evidence="2" id="KW-0858">Xylan degradation</keyword>
<dbReference type="InterPro" id="IPR023296">
    <property type="entry name" value="Glyco_hydro_beta-prop_sf"/>
</dbReference>
<evidence type="ECO:0000256" key="1">
    <source>
        <dbReference type="ARBA" id="ARBA00009865"/>
    </source>
</evidence>
<keyword evidence="5 6" id="KW-0326">Glycosidase</keyword>
<dbReference type="CDD" id="cd08991">
    <property type="entry name" value="GH43_HoAraf43-like"/>
    <property type="match status" value="1"/>
</dbReference>
<dbReference type="InterPro" id="IPR052176">
    <property type="entry name" value="Glycosyl_Hydrlase_43_Enz"/>
</dbReference>
<name>A0ABP8KLZ0_9BACT</name>
<keyword evidence="4" id="KW-0119">Carbohydrate metabolism</keyword>
<dbReference type="PANTHER" id="PTHR43772">
    <property type="entry name" value="ENDO-1,4-BETA-XYLANASE"/>
    <property type="match status" value="1"/>
</dbReference>
<reference evidence="9" key="1">
    <citation type="journal article" date="2019" name="Int. J. Syst. Evol. Microbiol.">
        <title>The Global Catalogue of Microorganisms (GCM) 10K type strain sequencing project: providing services to taxonomists for standard genome sequencing and annotation.</title>
        <authorList>
            <consortium name="The Broad Institute Genomics Platform"/>
            <consortium name="The Broad Institute Genome Sequencing Center for Infectious Disease"/>
            <person name="Wu L."/>
            <person name="Ma J."/>
        </authorList>
    </citation>
    <scope>NUCLEOTIDE SEQUENCE [LARGE SCALE GENOMIC DNA]</scope>
    <source>
        <strain evidence="9">JCM 17925</strain>
    </source>
</reference>
<dbReference type="Pfam" id="PF04616">
    <property type="entry name" value="Glyco_hydro_43"/>
    <property type="match status" value="1"/>
</dbReference>
<dbReference type="Gene3D" id="2.115.10.20">
    <property type="entry name" value="Glycosyl hydrolase domain, family 43"/>
    <property type="match status" value="1"/>
</dbReference>
<evidence type="ECO:0000256" key="3">
    <source>
        <dbReference type="ARBA" id="ARBA00022801"/>
    </source>
</evidence>
<sequence length="386" mass="42955">MQKTLFSFVCLLTLALHPVAAQTTQPVAAAKAATYTNPLNVQFGDPYVLYTGGTYYMYGTGGGADKGFAAYSSKDLVNWKSEGQVYSHDNKNGWSDPKASWGGAYWAPEVYEVKGKFYLFYSAQWKENPTREVENFRIGVAVADKPTGPFIDLANRPIFDPGYPVIDANVFFDSNGRVYLYYSRAAYKHPVTSEVADWARQKGWFTEVEESWVYGVELKPDFSGTIGQSVLVLRPPVRLNDKQAEWESRSVTAKEVNRRWTEGSVTFKKGGLYYIMYSANYFGGQHYAVGYATATSPLGPFKKAANNPVLQKNTAKGVTGTGHNSITYSPDGKEMFCVYHGRTTKTGDERVVFIDRMQVNDGKITVFGPTTTPQKLPSGINTVRNR</sequence>
<evidence type="ECO:0000256" key="6">
    <source>
        <dbReference type="RuleBase" id="RU361187"/>
    </source>
</evidence>
<gene>
    <name evidence="8" type="ORF">GCM10023187_33870</name>
</gene>
<keyword evidence="7" id="KW-0732">Signal</keyword>
<proteinExistence type="inferred from homology"/>
<feature type="chain" id="PRO_5046886917" evidence="7">
    <location>
        <begin position="22"/>
        <end position="386"/>
    </location>
</feature>
<evidence type="ECO:0000313" key="9">
    <source>
        <dbReference type="Proteomes" id="UP001500936"/>
    </source>
</evidence>
<dbReference type="InterPro" id="IPR006710">
    <property type="entry name" value="Glyco_hydro_43"/>
</dbReference>
<dbReference type="Proteomes" id="UP001500936">
    <property type="component" value="Unassembled WGS sequence"/>
</dbReference>
<evidence type="ECO:0000256" key="7">
    <source>
        <dbReference type="SAM" id="SignalP"/>
    </source>
</evidence>
<organism evidence="8 9">
    <name type="scientific">Nibrella viscosa</name>
    <dbReference type="NCBI Taxonomy" id="1084524"/>
    <lineage>
        <taxon>Bacteria</taxon>
        <taxon>Pseudomonadati</taxon>
        <taxon>Bacteroidota</taxon>
        <taxon>Cytophagia</taxon>
        <taxon>Cytophagales</taxon>
        <taxon>Spirosomataceae</taxon>
        <taxon>Nibrella</taxon>
    </lineage>
</organism>
<keyword evidence="2" id="KW-0624">Polysaccharide degradation</keyword>
<evidence type="ECO:0000313" key="8">
    <source>
        <dbReference type="EMBL" id="GAA4409912.1"/>
    </source>
</evidence>
<dbReference type="PANTHER" id="PTHR43772:SF2">
    <property type="entry name" value="PUTATIVE (AFU_ORTHOLOGUE AFUA_2G04480)-RELATED"/>
    <property type="match status" value="1"/>
</dbReference>
<evidence type="ECO:0000256" key="2">
    <source>
        <dbReference type="ARBA" id="ARBA00022651"/>
    </source>
</evidence>
<dbReference type="GO" id="GO:0016787">
    <property type="term" value="F:hydrolase activity"/>
    <property type="evidence" value="ECO:0007669"/>
    <property type="project" value="UniProtKB-KW"/>
</dbReference>
<dbReference type="SUPFAM" id="SSF75005">
    <property type="entry name" value="Arabinanase/levansucrase/invertase"/>
    <property type="match status" value="1"/>
</dbReference>
<accession>A0ABP8KLZ0</accession>